<keyword evidence="2" id="KW-1185">Reference proteome</keyword>
<dbReference type="RefSeq" id="XP_047765400.1">
    <property type="nucleotide sequence ID" value="XM_047909951.1"/>
</dbReference>
<organism evidence="1 2">
    <name type="scientific">Passalora fulva</name>
    <name type="common">Tomato leaf mold</name>
    <name type="synonym">Cladosporium fulvum</name>
    <dbReference type="NCBI Taxonomy" id="5499"/>
    <lineage>
        <taxon>Eukaryota</taxon>
        <taxon>Fungi</taxon>
        <taxon>Dikarya</taxon>
        <taxon>Ascomycota</taxon>
        <taxon>Pezizomycotina</taxon>
        <taxon>Dothideomycetes</taxon>
        <taxon>Dothideomycetidae</taxon>
        <taxon>Mycosphaerellales</taxon>
        <taxon>Mycosphaerellaceae</taxon>
        <taxon>Fulvia</taxon>
    </lineage>
</organism>
<evidence type="ECO:0008006" key="3">
    <source>
        <dbReference type="Google" id="ProtNLM"/>
    </source>
</evidence>
<gene>
    <name evidence="1" type="ORF">CLAFUR5_10803</name>
</gene>
<name>A0A9Q8PEL8_PASFU</name>
<dbReference type="EMBL" id="CP090170">
    <property type="protein sequence ID" value="UJO21034.1"/>
    <property type="molecule type" value="Genomic_DNA"/>
</dbReference>
<proteinExistence type="predicted"/>
<dbReference type="GeneID" id="71990681"/>
<dbReference type="AlphaFoldDB" id="A0A9Q8PEL8"/>
<evidence type="ECO:0000313" key="1">
    <source>
        <dbReference type="EMBL" id="UJO21034.1"/>
    </source>
</evidence>
<dbReference type="KEGG" id="ffu:CLAFUR5_10803"/>
<accession>A0A9Q8PEL8</accession>
<evidence type="ECO:0000313" key="2">
    <source>
        <dbReference type="Proteomes" id="UP000756132"/>
    </source>
</evidence>
<reference evidence="1" key="2">
    <citation type="journal article" date="2022" name="Microb. Genom.">
        <title>A chromosome-scale genome assembly of the tomato pathogen Cladosporium fulvum reveals a compartmentalized genome architecture and the presence of a dispensable chromosome.</title>
        <authorList>
            <person name="Zaccaron A.Z."/>
            <person name="Chen L.H."/>
            <person name="Samaras A."/>
            <person name="Stergiopoulos I."/>
        </authorList>
    </citation>
    <scope>NUCLEOTIDE SEQUENCE</scope>
    <source>
        <strain evidence="1">Race5_Kim</strain>
    </source>
</reference>
<protein>
    <recommendedName>
        <fullName evidence="3">F-box domain-containing protein</fullName>
    </recommendedName>
</protein>
<dbReference type="Proteomes" id="UP000756132">
    <property type="component" value="Chromosome 8"/>
</dbReference>
<sequence>MSTPAAALPTAGATNAAAPTASAAAQVFNTPELLENVLLRLDMRSILRAQQVSTHIKKHHRWIQEALGTDGFNSLAISLEMIPAQQSQLCHDGFALQCKIVLHPQHGDSDDEYAINLSIRPMNEFRWCHYRPSWYYMYLVQPPAELTYDFYFDFLNEQGEPTKAESYIGSLSPVFDLESKTIGQICETLVAGVAEEMLAIHIGCR</sequence>
<reference evidence="1" key="1">
    <citation type="submission" date="2021-12" db="EMBL/GenBank/DDBJ databases">
        <authorList>
            <person name="Zaccaron A."/>
            <person name="Stergiopoulos I."/>
        </authorList>
    </citation>
    <scope>NUCLEOTIDE SEQUENCE</scope>
    <source>
        <strain evidence="1">Race5_Kim</strain>
    </source>
</reference>